<dbReference type="Proteomes" id="UP000029223">
    <property type="component" value="Unassembled WGS sequence"/>
</dbReference>
<accession>A0ABQ0J4Y4</accession>
<name>A0ABQ0J4Y4_9VIBR</name>
<evidence type="ECO:0000313" key="1">
    <source>
        <dbReference type="EMBL" id="GAL23767.1"/>
    </source>
</evidence>
<protein>
    <submittedName>
        <fullName evidence="1">Uncharacterized protein</fullName>
    </submittedName>
</protein>
<organism evidence="1 2">
    <name type="scientific">Vibrio variabilis</name>
    <dbReference type="NCBI Taxonomy" id="990271"/>
    <lineage>
        <taxon>Bacteria</taxon>
        <taxon>Pseudomonadati</taxon>
        <taxon>Pseudomonadota</taxon>
        <taxon>Gammaproteobacteria</taxon>
        <taxon>Vibrionales</taxon>
        <taxon>Vibrionaceae</taxon>
        <taxon>Vibrio</taxon>
    </lineage>
</organism>
<comment type="caution">
    <text evidence="1">The sequence shown here is derived from an EMBL/GenBank/DDBJ whole genome shotgun (WGS) entry which is preliminary data.</text>
</comment>
<sequence length="70" mass="7756">MISVRIIVNDVDILLDLNINAPVIVFFDGTGEDLNNIVAVKMVSEVTFWTNQASVQLSEANNRHFPVQAV</sequence>
<dbReference type="EMBL" id="BBMS01000001">
    <property type="protein sequence ID" value="GAL23767.1"/>
    <property type="molecule type" value="Genomic_DNA"/>
</dbReference>
<reference evidence="2" key="1">
    <citation type="submission" date="2014-09" db="EMBL/GenBank/DDBJ databases">
        <title>Vibrio variabilis JCM 19239. (C206) whole genome shotgun sequence.</title>
        <authorList>
            <person name="Sawabe T."/>
            <person name="Meirelles P."/>
            <person name="Nakanishi M."/>
            <person name="Sayaka M."/>
            <person name="Hattori M."/>
            <person name="Ohkuma M."/>
        </authorList>
    </citation>
    <scope>NUCLEOTIDE SEQUENCE [LARGE SCALE GENOMIC DNA]</scope>
    <source>
        <strain evidence="2">JCM 19239</strain>
    </source>
</reference>
<reference evidence="2" key="2">
    <citation type="submission" date="2014-09" db="EMBL/GenBank/DDBJ databases">
        <authorList>
            <consortium name="NBRP consortium"/>
            <person name="Sawabe T."/>
            <person name="Meirelles P."/>
            <person name="Nakanishi M."/>
            <person name="Sayaka M."/>
            <person name="Hattori M."/>
            <person name="Ohkuma M."/>
        </authorList>
    </citation>
    <scope>NUCLEOTIDE SEQUENCE [LARGE SCALE GENOMIC DNA]</scope>
    <source>
        <strain evidence="2">JCM 19239</strain>
    </source>
</reference>
<keyword evidence="2" id="KW-1185">Reference proteome</keyword>
<proteinExistence type="predicted"/>
<evidence type="ECO:0000313" key="2">
    <source>
        <dbReference type="Proteomes" id="UP000029223"/>
    </source>
</evidence>
<gene>
    <name evidence="1" type="ORF">JCM19239_7721</name>
</gene>